<protein>
    <submittedName>
        <fullName evidence="2">Uncharacterized protein</fullName>
    </submittedName>
</protein>
<feature type="region of interest" description="Disordered" evidence="1">
    <location>
        <begin position="116"/>
        <end position="158"/>
    </location>
</feature>
<feature type="region of interest" description="Disordered" evidence="1">
    <location>
        <begin position="36"/>
        <end position="55"/>
    </location>
</feature>
<gene>
    <name evidence="2" type="ORF">BJL86_0364</name>
</gene>
<evidence type="ECO:0000313" key="2">
    <source>
        <dbReference type="EMBL" id="ANI91174.1"/>
    </source>
</evidence>
<accession>A0A173LHU6</accession>
<dbReference type="EMBL" id="CP015961">
    <property type="protein sequence ID" value="ANI91174.1"/>
    <property type="molecule type" value="Genomic_DNA"/>
</dbReference>
<feature type="region of interest" description="Disordered" evidence="1">
    <location>
        <begin position="62"/>
        <end position="83"/>
    </location>
</feature>
<name>A0A173LHU6_9ACTN</name>
<evidence type="ECO:0000313" key="3">
    <source>
        <dbReference type="Proteomes" id="UP000186104"/>
    </source>
</evidence>
<proteinExistence type="predicted"/>
<sequence>MPAAVGDASELLDVHVHQIARCGVLIALRASLGGAHRGAGGRVGERQAHAPEAGQDLVHRRGVHSQVVSDSGWPPPARYAQADHPALPTTRGAVGAGVRPAGAVNHAGLALLAIPAGPASGRGDRDTEPFRSSGRGPAVFDDTPGQAQSSRGRQGRVSVGHEDLRCGCGCLVAFTPHTEVFLISSRHADRRHNLRGQYI</sequence>
<keyword evidence="3" id="KW-1185">Reference proteome</keyword>
<reference evidence="2 3" key="1">
    <citation type="submission" date="2016-06" db="EMBL/GenBank/DDBJ databases">
        <title>Complete genome sequence of a saline-alkali tolerant type strain Dietzia timorensis ID05-A0528T.</title>
        <authorList>
            <person name="Wu X."/>
        </authorList>
    </citation>
    <scope>NUCLEOTIDE SEQUENCE [LARGE SCALE GENOMIC DNA]</scope>
    <source>
        <strain evidence="2 3">ID05-A0528</strain>
    </source>
</reference>
<dbReference type="Proteomes" id="UP000186104">
    <property type="component" value="Chromosome"/>
</dbReference>
<organism evidence="2 3">
    <name type="scientific">Dietzia timorensis</name>
    <dbReference type="NCBI Taxonomy" id="499555"/>
    <lineage>
        <taxon>Bacteria</taxon>
        <taxon>Bacillati</taxon>
        <taxon>Actinomycetota</taxon>
        <taxon>Actinomycetes</taxon>
        <taxon>Mycobacteriales</taxon>
        <taxon>Dietziaceae</taxon>
        <taxon>Dietzia</taxon>
    </lineage>
</organism>
<dbReference type="AlphaFoldDB" id="A0A173LHU6"/>
<evidence type="ECO:0000256" key="1">
    <source>
        <dbReference type="SAM" id="MobiDB-lite"/>
    </source>
</evidence>
<dbReference type="KEGG" id="dtm:BJL86_0364"/>